<evidence type="ECO:0000256" key="1">
    <source>
        <dbReference type="ARBA" id="ARBA00007317"/>
    </source>
</evidence>
<dbReference type="FunFam" id="2.40.50.100:FF:000010">
    <property type="entry name" value="Acetyltransferase component of pyruvate dehydrogenase complex"/>
    <property type="match status" value="1"/>
</dbReference>
<dbReference type="SUPFAM" id="SSF47005">
    <property type="entry name" value="Peripheral subunit-binding domain of 2-oxo acid dehydrogenase complex"/>
    <property type="match status" value="1"/>
</dbReference>
<evidence type="ECO:0000256" key="3">
    <source>
        <dbReference type="ARBA" id="ARBA00022946"/>
    </source>
</evidence>
<feature type="domain" description="Lipoyl-binding" evidence="5">
    <location>
        <begin position="90"/>
        <end position="166"/>
    </location>
</feature>
<reference evidence="7 8" key="1">
    <citation type="submission" date="2019-06" db="EMBL/GenBank/DDBJ databases">
        <title>A chromosomal-level reference genome of Carpinus fangiana (Coryloideae, Betulaceae).</title>
        <authorList>
            <person name="Yang X."/>
            <person name="Wang Z."/>
            <person name="Zhang L."/>
            <person name="Hao G."/>
            <person name="Liu J."/>
            <person name="Yang Y."/>
        </authorList>
    </citation>
    <scope>NUCLEOTIDE SEQUENCE [LARGE SCALE GENOMIC DNA]</scope>
    <source>
        <strain evidence="7">Cfa_2016G</strain>
        <tissue evidence="7">Leaf</tissue>
    </source>
</reference>
<evidence type="ECO:0000313" key="8">
    <source>
        <dbReference type="Proteomes" id="UP000327013"/>
    </source>
</evidence>
<dbReference type="Pfam" id="PF00364">
    <property type="entry name" value="Biotin_lipoyl"/>
    <property type="match status" value="1"/>
</dbReference>
<dbReference type="PROSITE" id="PS50968">
    <property type="entry name" value="BIOTINYL_LIPOYL"/>
    <property type="match status" value="1"/>
</dbReference>
<comment type="caution">
    <text evidence="7">The sequence shown here is derived from an EMBL/GenBank/DDBJ whole genome shotgun (WGS) entry which is preliminary data.</text>
</comment>
<evidence type="ECO:0000313" key="7">
    <source>
        <dbReference type="EMBL" id="KAB8801900.1"/>
    </source>
</evidence>
<feature type="domain" description="Peripheral subunit-binding (PSBD)" evidence="6">
    <location>
        <begin position="234"/>
        <end position="274"/>
    </location>
</feature>
<dbReference type="GO" id="GO:0045254">
    <property type="term" value="C:pyruvate dehydrogenase complex"/>
    <property type="evidence" value="ECO:0007669"/>
    <property type="project" value="InterPro"/>
</dbReference>
<dbReference type="InterPro" id="IPR003016">
    <property type="entry name" value="2-oxoA_DH_lipoyl-BS"/>
</dbReference>
<accession>A0A5N6L5R1</accession>
<keyword evidence="2" id="KW-0450">Lipoyl</keyword>
<organism evidence="7 8">
    <name type="scientific">Carpinus fangiana</name>
    <dbReference type="NCBI Taxonomy" id="176857"/>
    <lineage>
        <taxon>Eukaryota</taxon>
        <taxon>Viridiplantae</taxon>
        <taxon>Streptophyta</taxon>
        <taxon>Embryophyta</taxon>
        <taxon>Tracheophyta</taxon>
        <taxon>Spermatophyta</taxon>
        <taxon>Magnoliopsida</taxon>
        <taxon>eudicotyledons</taxon>
        <taxon>Gunneridae</taxon>
        <taxon>Pentapetalae</taxon>
        <taxon>rosids</taxon>
        <taxon>fabids</taxon>
        <taxon>Fagales</taxon>
        <taxon>Betulaceae</taxon>
        <taxon>Carpinus</taxon>
    </lineage>
</organism>
<comment type="similarity">
    <text evidence="1">Belongs to the 2-oxoacid dehydrogenase family.</text>
</comment>
<dbReference type="PANTHER" id="PTHR23151">
    <property type="entry name" value="DIHYDROLIPOAMIDE ACETYL/SUCCINYL-TRANSFERASE-RELATED"/>
    <property type="match status" value="1"/>
</dbReference>
<dbReference type="GO" id="GO:0006086">
    <property type="term" value="P:pyruvate decarboxylation to acetyl-CoA"/>
    <property type="evidence" value="ECO:0007669"/>
    <property type="project" value="InterPro"/>
</dbReference>
<protein>
    <recommendedName>
        <fullName evidence="9">Dihydrolipoamide acetyltransferase component of pyruvate dehydrogenase complex</fullName>
    </recommendedName>
</protein>
<dbReference type="AlphaFoldDB" id="A0A5N6L5R1"/>
<evidence type="ECO:0000256" key="4">
    <source>
        <dbReference type="SAM" id="MobiDB-lite"/>
    </source>
</evidence>
<dbReference type="InterPro" id="IPR045257">
    <property type="entry name" value="E2/Pdx1"/>
</dbReference>
<feature type="compositionally biased region" description="Low complexity" evidence="4">
    <location>
        <begin position="185"/>
        <end position="212"/>
    </location>
</feature>
<dbReference type="PANTHER" id="PTHR23151:SF82">
    <property type="entry name" value="PYRUVATE DEHYDROGENASE COMPLEX PROTEIN X COMPONENT, MITOCHONDRIAL"/>
    <property type="match status" value="1"/>
</dbReference>
<dbReference type="PROSITE" id="PS51826">
    <property type="entry name" value="PSBD"/>
    <property type="match status" value="1"/>
</dbReference>
<dbReference type="InterPro" id="IPR011053">
    <property type="entry name" value="Single_hybrid_motif"/>
</dbReference>
<feature type="region of interest" description="Disordered" evidence="4">
    <location>
        <begin position="1"/>
        <end position="39"/>
    </location>
</feature>
<dbReference type="InterPro" id="IPR004167">
    <property type="entry name" value="PSBD"/>
</dbReference>
<evidence type="ECO:0000259" key="5">
    <source>
        <dbReference type="PROSITE" id="PS50968"/>
    </source>
</evidence>
<proteinExistence type="inferred from homology"/>
<dbReference type="GO" id="GO:0004742">
    <property type="term" value="F:dihydrolipoyllysine-residue acetyltransferase activity"/>
    <property type="evidence" value="ECO:0007669"/>
    <property type="project" value="TreeGrafter"/>
</dbReference>
<dbReference type="InterPro" id="IPR036625">
    <property type="entry name" value="E3-bd_dom_sf"/>
</dbReference>
<dbReference type="CDD" id="cd06849">
    <property type="entry name" value="lipoyl_domain"/>
    <property type="match status" value="1"/>
</dbReference>
<dbReference type="SUPFAM" id="SSF51230">
    <property type="entry name" value="Single hybrid motif"/>
    <property type="match status" value="1"/>
</dbReference>
<evidence type="ECO:0008006" key="9">
    <source>
        <dbReference type="Google" id="ProtNLM"/>
    </source>
</evidence>
<keyword evidence="3" id="KW-0809">Transit peptide</keyword>
<feature type="region of interest" description="Disordered" evidence="4">
    <location>
        <begin position="173"/>
        <end position="232"/>
    </location>
</feature>
<dbReference type="PROSITE" id="PS00189">
    <property type="entry name" value="LIPOYL"/>
    <property type="match status" value="1"/>
</dbReference>
<dbReference type="Proteomes" id="UP000327013">
    <property type="component" value="Unassembled WGS sequence"/>
</dbReference>
<evidence type="ECO:0000256" key="2">
    <source>
        <dbReference type="ARBA" id="ARBA00022823"/>
    </source>
</evidence>
<keyword evidence="8" id="KW-1185">Reference proteome</keyword>
<sequence>MRGGSVGRGKNSAGGRSEAGLSTQQVPGNSRLKETRGGAFSEFTAIDRKSINFDRNAVCNGSPASGQSRSPDFAASYRYWQQSTSQHHAASNFVMPALSPTMTEGNIASWKIKEGDSFAPGDVLLEIETDKATMDVEAQDEGVLAKIMQQDGTKAIKVGARIAVLADTDDDLSSLEIPAEEQPTPESKPAESSSDKPSASNSSSSSQPQSSAPPKPAKKPSTAPPGEGKIQTYPLYPSVQMLLHQKGLSTEDANKIPASGPSGRLLKGDVLAYLGEIESNYAAEQSKRITDLGHLDLSNIKLAAPKKAAAEDKKAEGKQEAVPEPDLEVAIPVSLTAVYEAQERLQEALGMSLPLSTFIARASEIANEKLPRAKGPASADELFDSVLGLKTPKKTSRGSYTPHVTMMGPVTPAARLTKAMDIIDVLAGSSKAAPRPVRSGAIGVGSWDGENIFSLSVKKGEERRARVYLERVKTVLESEPGRCVL</sequence>
<dbReference type="InterPro" id="IPR000089">
    <property type="entry name" value="Biotin_lipoyl"/>
</dbReference>
<dbReference type="OrthoDB" id="1425086at2759"/>
<evidence type="ECO:0000259" key="6">
    <source>
        <dbReference type="PROSITE" id="PS51826"/>
    </source>
</evidence>
<dbReference type="Gene3D" id="2.40.50.100">
    <property type="match status" value="1"/>
</dbReference>
<name>A0A5N6L5R1_9ROSI</name>
<dbReference type="EMBL" id="VIBQ01000107">
    <property type="protein sequence ID" value="KAB8801900.1"/>
    <property type="molecule type" value="Genomic_DNA"/>
</dbReference>
<gene>
    <name evidence="7" type="ORF">FH972_026721</name>
</gene>
<dbReference type="Gene3D" id="4.10.320.10">
    <property type="entry name" value="E3-binding domain"/>
    <property type="match status" value="1"/>
</dbReference>